<evidence type="ECO:0000259" key="11">
    <source>
        <dbReference type="PROSITE" id="PS50887"/>
    </source>
</evidence>
<feature type="coiled-coil region" evidence="6">
    <location>
        <begin position="35"/>
        <end position="65"/>
    </location>
</feature>
<evidence type="ECO:0000256" key="4">
    <source>
        <dbReference type="ARBA" id="ARBA00022989"/>
    </source>
</evidence>
<keyword evidence="4 7" id="KW-1133">Transmembrane helix</keyword>
<evidence type="ECO:0000259" key="9">
    <source>
        <dbReference type="PROSITE" id="PS50113"/>
    </source>
</evidence>
<dbReference type="SMART" id="SM00086">
    <property type="entry name" value="PAC"/>
    <property type="match status" value="1"/>
</dbReference>
<dbReference type="PROSITE" id="PS50113">
    <property type="entry name" value="PAC"/>
    <property type="match status" value="1"/>
</dbReference>
<feature type="domain" description="PAS" evidence="8">
    <location>
        <begin position="407"/>
        <end position="446"/>
    </location>
</feature>
<gene>
    <name evidence="12" type="ORF">KTN04_09650</name>
</gene>
<evidence type="ECO:0000259" key="10">
    <source>
        <dbReference type="PROSITE" id="PS50883"/>
    </source>
</evidence>
<evidence type="ECO:0000256" key="2">
    <source>
        <dbReference type="ARBA" id="ARBA00022475"/>
    </source>
</evidence>
<dbReference type="InterPro" id="IPR001610">
    <property type="entry name" value="PAC"/>
</dbReference>
<dbReference type="InterPro" id="IPR052155">
    <property type="entry name" value="Biofilm_reg_signaling"/>
</dbReference>
<dbReference type="InterPro" id="IPR000014">
    <property type="entry name" value="PAS"/>
</dbReference>
<dbReference type="Pfam" id="PF00990">
    <property type="entry name" value="GGDEF"/>
    <property type="match status" value="1"/>
</dbReference>
<dbReference type="CDD" id="cd01949">
    <property type="entry name" value="GGDEF"/>
    <property type="match status" value="1"/>
</dbReference>
<dbReference type="Proteomes" id="UP000755551">
    <property type="component" value="Unassembled WGS sequence"/>
</dbReference>
<evidence type="ECO:0000313" key="13">
    <source>
        <dbReference type="Proteomes" id="UP000755551"/>
    </source>
</evidence>
<dbReference type="NCBIfam" id="TIGR00254">
    <property type="entry name" value="GGDEF"/>
    <property type="match status" value="1"/>
</dbReference>
<dbReference type="RefSeq" id="WP_217335020.1">
    <property type="nucleotide sequence ID" value="NZ_JAHQZT010000010.1"/>
</dbReference>
<dbReference type="SMART" id="SM00052">
    <property type="entry name" value="EAL"/>
    <property type="match status" value="1"/>
</dbReference>
<dbReference type="PROSITE" id="PS50887">
    <property type="entry name" value="GGDEF"/>
    <property type="match status" value="1"/>
</dbReference>
<dbReference type="InterPro" id="IPR001633">
    <property type="entry name" value="EAL_dom"/>
</dbReference>
<name>A0ABS6MBQ3_9GAMM</name>
<reference evidence="12 13" key="1">
    <citation type="submission" date="2021-06" db="EMBL/GenBank/DDBJ databases">
        <title>Bacterium isolated from marine sediment.</title>
        <authorList>
            <person name="Zhu K.-L."/>
            <person name="Du Z.-J."/>
            <person name="Liang Q.-Y."/>
        </authorList>
    </citation>
    <scope>NUCLEOTIDE SEQUENCE [LARGE SCALE GENOMIC DNA]</scope>
    <source>
        <strain evidence="12 13">A346</strain>
    </source>
</reference>
<dbReference type="PANTHER" id="PTHR44757">
    <property type="entry name" value="DIGUANYLATE CYCLASE DGCP"/>
    <property type="match status" value="1"/>
</dbReference>
<evidence type="ECO:0000259" key="8">
    <source>
        <dbReference type="PROSITE" id="PS50112"/>
    </source>
</evidence>
<dbReference type="Pfam" id="PF13426">
    <property type="entry name" value="PAS_9"/>
    <property type="match status" value="1"/>
</dbReference>
<proteinExistence type="predicted"/>
<dbReference type="SMART" id="SM00267">
    <property type="entry name" value="GGDEF"/>
    <property type="match status" value="1"/>
</dbReference>
<evidence type="ECO:0000256" key="6">
    <source>
        <dbReference type="SAM" id="Coils"/>
    </source>
</evidence>
<protein>
    <submittedName>
        <fullName evidence="12">Cache domain-containing protein</fullName>
    </submittedName>
</protein>
<dbReference type="CDD" id="cd01948">
    <property type="entry name" value="EAL"/>
    <property type="match status" value="1"/>
</dbReference>
<dbReference type="InterPro" id="IPR033480">
    <property type="entry name" value="sCache_2"/>
</dbReference>
<keyword evidence="13" id="KW-1185">Reference proteome</keyword>
<evidence type="ECO:0000256" key="5">
    <source>
        <dbReference type="ARBA" id="ARBA00023136"/>
    </source>
</evidence>
<organism evidence="12 13">
    <name type="scientific">Marinobacterium weihaiense</name>
    <dbReference type="NCBI Taxonomy" id="2851016"/>
    <lineage>
        <taxon>Bacteria</taxon>
        <taxon>Pseudomonadati</taxon>
        <taxon>Pseudomonadota</taxon>
        <taxon>Gammaproteobacteria</taxon>
        <taxon>Oceanospirillales</taxon>
        <taxon>Oceanospirillaceae</taxon>
        <taxon>Marinobacterium</taxon>
    </lineage>
</organism>
<dbReference type="PROSITE" id="PS50883">
    <property type="entry name" value="EAL"/>
    <property type="match status" value="1"/>
</dbReference>
<dbReference type="EMBL" id="JAHQZT010000010">
    <property type="protein sequence ID" value="MBV0933600.1"/>
    <property type="molecule type" value="Genomic_DNA"/>
</dbReference>
<dbReference type="PANTHER" id="PTHR44757:SF2">
    <property type="entry name" value="BIOFILM ARCHITECTURE MAINTENANCE PROTEIN MBAA"/>
    <property type="match status" value="1"/>
</dbReference>
<keyword evidence="3 7" id="KW-0812">Transmembrane</keyword>
<dbReference type="InterPro" id="IPR000160">
    <property type="entry name" value="GGDEF_dom"/>
</dbReference>
<dbReference type="InterPro" id="IPR004010">
    <property type="entry name" value="Double_Cache_2"/>
</dbReference>
<dbReference type="InterPro" id="IPR000700">
    <property type="entry name" value="PAS-assoc_C"/>
</dbReference>
<dbReference type="PROSITE" id="PS50112">
    <property type="entry name" value="PAS"/>
    <property type="match status" value="1"/>
</dbReference>
<feature type="domain" description="GGDEF" evidence="11">
    <location>
        <begin position="558"/>
        <end position="691"/>
    </location>
</feature>
<keyword evidence="6" id="KW-0175">Coiled coil</keyword>
<evidence type="ECO:0000313" key="12">
    <source>
        <dbReference type="EMBL" id="MBV0933600.1"/>
    </source>
</evidence>
<evidence type="ECO:0000256" key="1">
    <source>
        <dbReference type="ARBA" id="ARBA00004651"/>
    </source>
</evidence>
<dbReference type="Pfam" id="PF00563">
    <property type="entry name" value="EAL"/>
    <property type="match status" value="1"/>
</dbReference>
<keyword evidence="5 7" id="KW-0472">Membrane</keyword>
<dbReference type="NCBIfam" id="TIGR00229">
    <property type="entry name" value="sensory_box"/>
    <property type="match status" value="1"/>
</dbReference>
<comment type="subcellular location">
    <subcellularLocation>
        <location evidence="1">Cell membrane</location>
        <topology evidence="1">Multi-pass membrane protein</topology>
    </subcellularLocation>
</comment>
<feature type="domain" description="PAC" evidence="9">
    <location>
        <begin position="474"/>
        <end position="526"/>
    </location>
</feature>
<comment type="caution">
    <text evidence="12">The sequence shown here is derived from an EMBL/GenBank/DDBJ whole genome shotgun (WGS) entry which is preliminary data.</text>
</comment>
<dbReference type="CDD" id="cd18774">
    <property type="entry name" value="PDC2_HK_sensor"/>
    <property type="match status" value="1"/>
</dbReference>
<dbReference type="SMART" id="SM01049">
    <property type="entry name" value="Cache_2"/>
    <property type="match status" value="1"/>
</dbReference>
<keyword evidence="2" id="KW-1003">Cell membrane</keyword>
<evidence type="ECO:0000256" key="3">
    <source>
        <dbReference type="ARBA" id="ARBA00022692"/>
    </source>
</evidence>
<feature type="transmembrane region" description="Helical" evidence="7">
    <location>
        <begin position="352"/>
        <end position="377"/>
    </location>
</feature>
<dbReference type="SMART" id="SM00091">
    <property type="entry name" value="PAS"/>
    <property type="match status" value="1"/>
</dbReference>
<dbReference type="Pfam" id="PF08269">
    <property type="entry name" value="dCache_2"/>
    <property type="match status" value="1"/>
</dbReference>
<feature type="transmembrane region" description="Helical" evidence="7">
    <location>
        <begin position="17"/>
        <end position="38"/>
    </location>
</feature>
<dbReference type="CDD" id="cd00130">
    <property type="entry name" value="PAS"/>
    <property type="match status" value="1"/>
</dbReference>
<sequence length="949" mass="107307">MSLTINADTLPRYQTRAILGVVTLLMLVVSAFFIITTYQAGYDRIEEQAEQLKDERRQRLRSEIDAALNYIDYTRQQTEAVLRDNIREQVRHAMELARAIHTVETARQNNPEAIATLIRESLRNLRFFDGRGYLFIDTMDGECVLLPTQPEIEGYSLLDNRDDSGRYIMQGLIEAARKPAGSGYVTYRWYAPGSTTQMHDKIAYVEHFEPLDWVIGTGDYLYEVENDLKREMLRRLQAQQIVGEGYMSVLDATGRVLLSPSRPNSEGLAFDELADEHRALVNMLVDQATPNGRFVEYRWYEQSSDVMRDKLALVQLVPEWGWVLVASVYQDALADVIEHQKRRLEAELHADLQALFLLLISALVVAMAVALLISRWLRQLMQRYRCELEQQQAELAASNHELQLAGQIFEAAGEGAMITDANNCIMAVNPAFTRITGYSADEVIGQKPSLLASGLQSRTFYARMWQALSEEKRWQGEVWNRRRTGEFYPQWLSITVIEDEQGLPCNYVAMFNDITERKATEDQLRYLSDYDALTDLPNRRLLRERVTKAVQDARATDQPLGLLIIDLDRFKGVNDSLGHAAGDTLLKAVAHRLARSVRSCDTLSRIGGDEFAVLLTEVNDTDALQGQIEHYLALVAVPLNLDGHELVVTACAGLALYPQDGEDFDTLLRNSDTALYHAKERGRNNLELFAPVMTRQVSDRLLLEGRLREALKRGEFELYYQPQYDFAHNRLTDCEALIRWNSPEGMVMPDTFIPLAEETGLIVPIGAWVLQEACRQGEAWNRVSVEPLSVAVNVSAVQFRPALVSEVQAALDETGFDACLLVLEVTESVLMSDIEGSVQLLQELRELGVRVALDDFGTGYASLAYLKRFVLDKLKIDRAFIMGIPDDKDDVAITSSIIDIARNLNIMTVAEGVETEAHCAFLRKAGCNLAQGYYFDKPLPAEEFMRRLQ</sequence>
<feature type="domain" description="EAL" evidence="10">
    <location>
        <begin position="700"/>
        <end position="949"/>
    </location>
</feature>
<accession>A0ABS6MBQ3</accession>
<evidence type="ECO:0000256" key="7">
    <source>
        <dbReference type="SAM" id="Phobius"/>
    </source>
</evidence>